<accession>A0A518JZ84</accession>
<sequence>MNECFAYTFGDSAARCRLNLLSSLQSKIAFNQILDLQQTLAISSFDRVLELIGLEKQNSNNQRMHQSVGGHGWW</sequence>
<dbReference type="AlphaFoldDB" id="A0A518JZ84"/>
<name>A0A518JZ84_9BACT</name>
<dbReference type="KEGG" id="rcf:Poly24_45860"/>
<gene>
    <name evidence="1" type="ORF">Poly24_45860</name>
</gene>
<reference evidence="1 2" key="1">
    <citation type="submission" date="2019-02" db="EMBL/GenBank/DDBJ databases">
        <title>Deep-cultivation of Planctomycetes and their phenomic and genomic characterization uncovers novel biology.</title>
        <authorList>
            <person name="Wiegand S."/>
            <person name="Jogler M."/>
            <person name="Boedeker C."/>
            <person name="Pinto D."/>
            <person name="Vollmers J."/>
            <person name="Rivas-Marin E."/>
            <person name="Kohn T."/>
            <person name="Peeters S.H."/>
            <person name="Heuer A."/>
            <person name="Rast P."/>
            <person name="Oberbeckmann S."/>
            <person name="Bunk B."/>
            <person name="Jeske O."/>
            <person name="Meyerdierks A."/>
            <person name="Storesund J.E."/>
            <person name="Kallscheuer N."/>
            <person name="Luecker S."/>
            <person name="Lage O.M."/>
            <person name="Pohl T."/>
            <person name="Merkel B.J."/>
            <person name="Hornburger P."/>
            <person name="Mueller R.-W."/>
            <person name="Bruemmer F."/>
            <person name="Labrenz M."/>
            <person name="Spormann A.M."/>
            <person name="Op den Camp H."/>
            <person name="Overmann J."/>
            <person name="Amann R."/>
            <person name="Jetten M.S.M."/>
            <person name="Mascher T."/>
            <person name="Medema M.H."/>
            <person name="Devos D.P."/>
            <person name="Kaster A.-K."/>
            <person name="Ovreas L."/>
            <person name="Rohde M."/>
            <person name="Galperin M.Y."/>
            <person name="Jogler C."/>
        </authorList>
    </citation>
    <scope>NUCLEOTIDE SEQUENCE [LARGE SCALE GENOMIC DNA]</scope>
    <source>
        <strain evidence="1 2">Poly24</strain>
    </source>
</reference>
<organism evidence="1 2">
    <name type="scientific">Rosistilla carotiformis</name>
    <dbReference type="NCBI Taxonomy" id="2528017"/>
    <lineage>
        <taxon>Bacteria</taxon>
        <taxon>Pseudomonadati</taxon>
        <taxon>Planctomycetota</taxon>
        <taxon>Planctomycetia</taxon>
        <taxon>Pirellulales</taxon>
        <taxon>Pirellulaceae</taxon>
        <taxon>Rosistilla</taxon>
    </lineage>
</organism>
<dbReference type="Proteomes" id="UP000315082">
    <property type="component" value="Chromosome"/>
</dbReference>
<protein>
    <submittedName>
        <fullName evidence="1">Uncharacterized protein</fullName>
    </submittedName>
</protein>
<proteinExistence type="predicted"/>
<keyword evidence="2" id="KW-1185">Reference proteome</keyword>
<evidence type="ECO:0000313" key="1">
    <source>
        <dbReference type="EMBL" id="QDV70853.1"/>
    </source>
</evidence>
<evidence type="ECO:0000313" key="2">
    <source>
        <dbReference type="Proteomes" id="UP000315082"/>
    </source>
</evidence>
<dbReference type="RefSeq" id="WP_145100733.1">
    <property type="nucleotide sequence ID" value="NZ_CP036348.1"/>
</dbReference>
<dbReference type="EMBL" id="CP036348">
    <property type="protein sequence ID" value="QDV70853.1"/>
    <property type="molecule type" value="Genomic_DNA"/>
</dbReference>